<evidence type="ECO:0000256" key="11">
    <source>
        <dbReference type="ARBA" id="ARBA00031627"/>
    </source>
</evidence>
<evidence type="ECO:0000313" key="16">
    <source>
        <dbReference type="EMBL" id="KAI7812126.1"/>
    </source>
</evidence>
<dbReference type="PANTHER" id="PTHR35249:SF2">
    <property type="entry name" value="DYNEIN REGULATORY COMPLEX SUBUNIT 7"/>
    <property type="match status" value="1"/>
</dbReference>
<evidence type="ECO:0000256" key="2">
    <source>
        <dbReference type="ARBA" id="ARBA00010738"/>
    </source>
</evidence>
<comment type="similarity">
    <text evidence="2">Belongs to the DRC7 family.</text>
</comment>
<keyword evidence="17" id="KW-1185">Reference proteome</keyword>
<keyword evidence="9" id="KW-0963">Cytoplasm</keyword>
<evidence type="ECO:0000256" key="8">
    <source>
        <dbReference type="ARBA" id="ARBA00023069"/>
    </source>
</evidence>
<proteinExistence type="inferred from homology"/>
<feature type="domain" description="Dynein regulatory complex subunit 7 MORN" evidence="15">
    <location>
        <begin position="408"/>
        <end position="689"/>
    </location>
</feature>
<keyword evidence="9" id="KW-0206">Cytoskeleton</keyword>
<organism evidence="16 17">
    <name type="scientific">Triplophysa rosa</name>
    <name type="common">Cave loach</name>
    <dbReference type="NCBI Taxonomy" id="992332"/>
    <lineage>
        <taxon>Eukaryota</taxon>
        <taxon>Metazoa</taxon>
        <taxon>Chordata</taxon>
        <taxon>Craniata</taxon>
        <taxon>Vertebrata</taxon>
        <taxon>Euteleostomi</taxon>
        <taxon>Actinopterygii</taxon>
        <taxon>Neopterygii</taxon>
        <taxon>Teleostei</taxon>
        <taxon>Ostariophysi</taxon>
        <taxon>Cypriniformes</taxon>
        <taxon>Nemacheilidae</taxon>
        <taxon>Triplophysa</taxon>
    </lineage>
</organism>
<dbReference type="InterPro" id="IPR056290">
    <property type="entry name" value="CEPT76/DRC7_peptidase-like_dom"/>
</dbReference>
<evidence type="ECO:0000259" key="15">
    <source>
        <dbReference type="Pfam" id="PF24667"/>
    </source>
</evidence>
<dbReference type="PANTHER" id="PTHR35249">
    <property type="entry name" value="DYNEIN REGULATORY COMPLEX SUBUNIT 7"/>
    <property type="match status" value="1"/>
</dbReference>
<dbReference type="AlphaFoldDB" id="A0A9W8C991"/>
<evidence type="ECO:0000256" key="5">
    <source>
        <dbReference type="ARBA" id="ARBA00022846"/>
    </source>
</evidence>
<protein>
    <recommendedName>
        <fullName evidence="3">Dynein regulatory complex subunit 7</fullName>
    </recommendedName>
    <alternativeName>
        <fullName evidence="11">Coiled-coil domain-containing protein 135</fullName>
    </alternativeName>
    <alternativeName>
        <fullName evidence="12">Coiled-coil domain-containing protein lobo homolog</fullName>
    </alternativeName>
</protein>
<evidence type="ECO:0000256" key="3">
    <source>
        <dbReference type="ARBA" id="ARBA00021303"/>
    </source>
</evidence>
<evidence type="ECO:0000256" key="7">
    <source>
        <dbReference type="ARBA" id="ARBA00023054"/>
    </source>
</evidence>
<evidence type="ECO:0000256" key="6">
    <source>
        <dbReference type="ARBA" id="ARBA00022871"/>
    </source>
</evidence>
<sequence>MEVLLELEESVVTDDEEENGERVQDEDVDGLRTLESNLSNIQITSTTHTAKQRPQVDPSKCLSSYIENSPQEKFMLAMAENFRQQYALLYPDRKPLLLCPVNECGVQKFVSTTLRCTLLPYPELYSWEGCASFVSDYLSLELLDPPFEIPKQLSSPTWVVQTQRGTCFDFSCLLCSLLLGAGYNAYCVSGYASKEMCLLDQSHQECPQLQPEIQGNEDQQMQTKKKYSVKPPRDLQSSFEKHQDKKRYADATATALKRQKEAEKLQKEQERPPADPLLGVRVYSWVLVLSGKREVPENFFIDTLTGKCYTTTNENFQGIESIWNHQNYWVNMQDCLFGCAEMTFDLSDLSKWEYMLCGPSSQSLSIIPEPKETEDNEDEMEEQKVFEMPPSWVAKIDITPKDMEMRYPGGTKVVRYRKAKLEKFAPYLLKDGLVTRLTTYKDIEGTQPDTAKEWFKHRSDCLEERELQTDTNVTAELFRPGRSDALKYHRYITLVPETECQMDFYSHTRSDGLARRIEKPFEMTETFEDRTDFLFNRHIVYGKRVKVSQSGGALEQRPLQKVEEMFHRDPSRPPCKEVANRDFMMSEGQIHVTYHLEQSRIIPFWLNFIKPKEAAGSEKAQAFTPDMVSGFQVDPSTKPYKNLKLYETLVDLMRDEENVVLQMKDSEKEVKSILSAREQEEKNTVLQISIYNTTRNETACRCTEETVNQKLNESCIIVWIHNAPPNIFLFSFLRSV</sequence>
<keyword evidence="6" id="KW-0744">Spermatogenesis</keyword>
<dbReference type="GO" id="GO:0030154">
    <property type="term" value="P:cell differentiation"/>
    <property type="evidence" value="ECO:0007669"/>
    <property type="project" value="UniProtKB-KW"/>
</dbReference>
<evidence type="ECO:0000256" key="1">
    <source>
        <dbReference type="ARBA" id="ARBA00004611"/>
    </source>
</evidence>
<evidence type="ECO:0000256" key="9">
    <source>
        <dbReference type="ARBA" id="ARBA00023212"/>
    </source>
</evidence>
<keyword evidence="10" id="KW-0966">Cell projection</keyword>
<evidence type="ECO:0000256" key="12">
    <source>
        <dbReference type="ARBA" id="ARBA00031733"/>
    </source>
</evidence>
<evidence type="ECO:0000256" key="4">
    <source>
        <dbReference type="ARBA" id="ARBA00022782"/>
    </source>
</evidence>
<dbReference type="InterPro" id="IPR033551">
    <property type="entry name" value="DRC7/lobo"/>
</dbReference>
<dbReference type="InterPro" id="IPR038765">
    <property type="entry name" value="Papain-like_cys_pep_sf"/>
</dbReference>
<gene>
    <name evidence="16" type="ORF">IRJ41_022402</name>
</gene>
<keyword evidence="5" id="KW-0282">Flagellum</keyword>
<feature type="region of interest" description="Disordered" evidence="13">
    <location>
        <begin position="215"/>
        <end position="248"/>
    </location>
</feature>
<evidence type="ECO:0000313" key="17">
    <source>
        <dbReference type="Proteomes" id="UP001059041"/>
    </source>
</evidence>
<comment type="subcellular location">
    <subcellularLocation>
        <location evidence="1">Cytoplasm</location>
        <location evidence="1">Cytoskeleton</location>
        <location evidence="1">Flagellum axoneme</location>
    </subcellularLocation>
</comment>
<dbReference type="Pfam" id="PF24667">
    <property type="entry name" value="MORN_DRC7"/>
    <property type="match status" value="1"/>
</dbReference>
<evidence type="ECO:0000256" key="13">
    <source>
        <dbReference type="SAM" id="MobiDB-lite"/>
    </source>
</evidence>
<dbReference type="GO" id="GO:0030317">
    <property type="term" value="P:flagellated sperm motility"/>
    <property type="evidence" value="ECO:0007669"/>
    <property type="project" value="TreeGrafter"/>
</dbReference>
<feature type="compositionally biased region" description="Basic and acidic residues" evidence="13">
    <location>
        <begin position="239"/>
        <end position="248"/>
    </location>
</feature>
<keyword evidence="7" id="KW-0175">Coiled coil</keyword>
<dbReference type="InterPro" id="IPR056291">
    <property type="entry name" value="MORN_DRC7"/>
</dbReference>
<dbReference type="GO" id="GO:0007283">
    <property type="term" value="P:spermatogenesis"/>
    <property type="evidence" value="ECO:0007669"/>
    <property type="project" value="UniProtKB-KW"/>
</dbReference>
<dbReference type="Proteomes" id="UP001059041">
    <property type="component" value="Linkage Group LG3"/>
</dbReference>
<dbReference type="EMBL" id="JAFHDT010000003">
    <property type="protein sequence ID" value="KAI7812126.1"/>
    <property type="molecule type" value="Genomic_DNA"/>
</dbReference>
<dbReference type="GO" id="GO:0031514">
    <property type="term" value="C:motile cilium"/>
    <property type="evidence" value="ECO:0007669"/>
    <property type="project" value="TreeGrafter"/>
</dbReference>
<reference evidence="16" key="1">
    <citation type="submission" date="2021-02" db="EMBL/GenBank/DDBJ databases">
        <title>Comparative genomics reveals that relaxation of natural selection precedes convergent phenotypic evolution of cavefish.</title>
        <authorList>
            <person name="Peng Z."/>
        </authorList>
    </citation>
    <scope>NUCLEOTIDE SEQUENCE</scope>
    <source>
        <tissue evidence="16">Muscle</tissue>
    </source>
</reference>
<comment type="caution">
    <text evidence="16">The sequence shown here is derived from an EMBL/GenBank/DDBJ whole genome shotgun (WGS) entry which is preliminary data.</text>
</comment>
<dbReference type="SUPFAM" id="SSF54001">
    <property type="entry name" value="Cysteine proteinases"/>
    <property type="match status" value="1"/>
</dbReference>
<evidence type="ECO:0000256" key="10">
    <source>
        <dbReference type="ARBA" id="ARBA00023273"/>
    </source>
</evidence>
<evidence type="ECO:0000259" key="14">
    <source>
        <dbReference type="Pfam" id="PF24656"/>
    </source>
</evidence>
<name>A0A9W8C991_TRIRA</name>
<accession>A0A9W8C991</accession>
<feature type="domain" description="CEP76/DRC7 peptidase-like" evidence="14">
    <location>
        <begin position="284"/>
        <end position="355"/>
    </location>
</feature>
<keyword evidence="8" id="KW-0969">Cilium</keyword>
<dbReference type="Pfam" id="PF24656">
    <property type="entry name" value="CEPT76_peptidase"/>
    <property type="match status" value="1"/>
</dbReference>
<keyword evidence="4" id="KW-0221">Differentiation</keyword>